<sequence length="511" mass="53057">MTNYPTISGTASARELAVADGATLNMTTGTLTVGWGWEDNGGFNATGGTVVFAGPIGVTVTSSSSFQNVQIGTGADTSVVSLEGNVDINGNLHIQAGASFDASSYAIHLAGNWTEDDATGFTSSGTSTVVFDGSNQTVSKVTNVSLLNEDFSSYSTSCCTTGKPSGWANSDGSYYQGDLIVDGDGAANRWRNQTDGYLYTPALNLQKGVIYQLQYDVAIRQNFSDGDASLSPQTVSVHLGNAQSSTAMTTILSNESTETSTTYETRTISNITVATSGTYYIGFRAQQSGDDYTSFDDISLTGVGSISFYNLLVSSGTTTFGGDVRVDNNLQTDNGGTIDFLTNSITVEGTVINNGAIKQTKTATNSTTTVFGWIKNAAGTSDNYYGLEITPSSGSMGETTVEIKGNQTCSGSGVPAAGVKRCYTVTPVSSQAADVKFYYRSAESNSNTTPDVYLQTGGSWAAQATSAHGGSNEAIWATGSGLTSYGTFSLSSGASSNSTGFLPAIFLLLLK</sequence>
<comment type="caution">
    <text evidence="1">The sequence shown here is derived from an EMBL/GenBank/DDBJ whole genome shotgun (WGS) entry which is preliminary data.</text>
</comment>
<dbReference type="Gene3D" id="2.60.120.260">
    <property type="entry name" value="Galactose-binding domain-like"/>
    <property type="match status" value="1"/>
</dbReference>
<evidence type="ECO:0000313" key="1">
    <source>
        <dbReference type="EMBL" id="RWX47787.1"/>
    </source>
</evidence>
<gene>
    <name evidence="1" type="ORF">VT98_12022</name>
</gene>
<keyword evidence="2" id="KW-1185">Reference proteome</keyword>
<accession>A0A444J3Y4</accession>
<name>A0A444J3Y4_9BACT</name>
<reference evidence="1 2" key="1">
    <citation type="submission" date="2017-01" db="EMBL/GenBank/DDBJ databases">
        <title>The cable genome- insights into the physiology and evolution of filamentous bacteria capable of sulfide oxidation via long distance electron transfer.</title>
        <authorList>
            <person name="Schreiber L."/>
            <person name="Bjerg J.T."/>
            <person name="Boggild A."/>
            <person name="Van De Vossenberg J."/>
            <person name="Meysman F."/>
            <person name="Nielsen L.P."/>
            <person name="Schramm A."/>
            <person name="Kjeldsen K.U."/>
        </authorList>
    </citation>
    <scope>NUCLEOTIDE SEQUENCE [LARGE SCALE GENOMIC DNA]</scope>
    <source>
        <strain evidence="1">A1</strain>
    </source>
</reference>
<protein>
    <submittedName>
        <fullName evidence="1">Uncharacterized protein</fullName>
    </submittedName>
</protein>
<dbReference type="EMBL" id="MTKP01000202">
    <property type="protein sequence ID" value="RWX47787.1"/>
    <property type="molecule type" value="Genomic_DNA"/>
</dbReference>
<dbReference type="Proteomes" id="UP000288086">
    <property type="component" value="Unassembled WGS sequence"/>
</dbReference>
<dbReference type="AlphaFoldDB" id="A0A444J3Y4"/>
<organism evidence="1 2">
    <name type="scientific">Candidatus Electrothrix communis</name>
    <dbReference type="NCBI Taxonomy" id="1859133"/>
    <lineage>
        <taxon>Bacteria</taxon>
        <taxon>Pseudomonadati</taxon>
        <taxon>Thermodesulfobacteriota</taxon>
        <taxon>Desulfobulbia</taxon>
        <taxon>Desulfobulbales</taxon>
        <taxon>Desulfobulbaceae</taxon>
        <taxon>Candidatus Electrothrix</taxon>
    </lineage>
</organism>
<evidence type="ECO:0000313" key="2">
    <source>
        <dbReference type="Proteomes" id="UP000288086"/>
    </source>
</evidence>
<proteinExistence type="predicted"/>